<dbReference type="Proteomes" id="UP001294444">
    <property type="component" value="Unassembled WGS sequence"/>
</dbReference>
<keyword evidence="3" id="KW-1185">Reference proteome</keyword>
<dbReference type="EMBL" id="OAPG01000007">
    <property type="protein sequence ID" value="SNX84648.1"/>
    <property type="molecule type" value="Genomic_DNA"/>
</dbReference>
<sequence>MTSIPNVNGSNVAAAPFQHQVQPRSHPKFVTQLSDAAIDLANRMFDLARRGDLALIDYLASGLPPNLTNNRGDSLLMLASYHGHADLVQRMLTQSHSPSSSAQNTHRGWRGTPDPNQLNGRGQSIVAGAVFKGYDHVVRLLIQHGADPLAGQPNAEDTNNSSNMRKQGAWAPQKQLRQSKIEKRYEEFQVSVYSVLTANSRQTK</sequence>
<dbReference type="InterPro" id="IPR002110">
    <property type="entry name" value="Ankyrin_rpt"/>
</dbReference>
<dbReference type="SUPFAM" id="SSF48403">
    <property type="entry name" value="Ankyrin repeat"/>
    <property type="match status" value="1"/>
</dbReference>
<evidence type="ECO:0008006" key="4">
    <source>
        <dbReference type="Google" id="ProtNLM"/>
    </source>
</evidence>
<reference evidence="2" key="1">
    <citation type="submission" date="2023-10" db="EMBL/GenBank/DDBJ databases">
        <authorList>
            <person name="Guldener U."/>
        </authorList>
    </citation>
    <scope>NUCLEOTIDE SEQUENCE</scope>
    <source>
        <strain evidence="2">Mp4</strain>
    </source>
</reference>
<dbReference type="AlphaFoldDB" id="A0AAJ4XM32"/>
<comment type="caution">
    <text evidence="2">The sequence shown here is derived from an EMBL/GenBank/DDBJ whole genome shotgun (WGS) entry which is preliminary data.</text>
</comment>
<feature type="compositionally biased region" description="Polar residues" evidence="1">
    <location>
        <begin position="155"/>
        <end position="165"/>
    </location>
</feature>
<accession>A0AAJ4XM32</accession>
<dbReference type="Pfam" id="PF12796">
    <property type="entry name" value="Ank_2"/>
    <property type="match status" value="1"/>
</dbReference>
<dbReference type="InterPro" id="IPR036770">
    <property type="entry name" value="Ankyrin_rpt-contain_sf"/>
</dbReference>
<evidence type="ECO:0000256" key="1">
    <source>
        <dbReference type="SAM" id="MobiDB-lite"/>
    </source>
</evidence>
<proteinExistence type="predicted"/>
<organism evidence="2 3">
    <name type="scientific">Melanopsichium pennsylvanicum</name>
    <dbReference type="NCBI Taxonomy" id="63383"/>
    <lineage>
        <taxon>Eukaryota</taxon>
        <taxon>Fungi</taxon>
        <taxon>Dikarya</taxon>
        <taxon>Basidiomycota</taxon>
        <taxon>Ustilaginomycotina</taxon>
        <taxon>Ustilaginomycetes</taxon>
        <taxon>Ustilaginales</taxon>
        <taxon>Ustilaginaceae</taxon>
        <taxon>Melanopsichium</taxon>
    </lineage>
</organism>
<protein>
    <recommendedName>
        <fullName evidence="4">Ankyrin</fullName>
    </recommendedName>
</protein>
<dbReference type="Gene3D" id="1.25.40.20">
    <property type="entry name" value="Ankyrin repeat-containing domain"/>
    <property type="match status" value="1"/>
</dbReference>
<feature type="region of interest" description="Disordered" evidence="1">
    <location>
        <begin position="147"/>
        <end position="175"/>
    </location>
</feature>
<evidence type="ECO:0000313" key="3">
    <source>
        <dbReference type="Proteomes" id="UP001294444"/>
    </source>
</evidence>
<feature type="region of interest" description="Disordered" evidence="1">
    <location>
        <begin position="93"/>
        <end position="121"/>
    </location>
</feature>
<evidence type="ECO:0000313" key="2">
    <source>
        <dbReference type="EMBL" id="SNX84648.1"/>
    </source>
</evidence>
<name>A0AAJ4XM32_9BASI</name>
<gene>
    <name evidence="2" type="ORF">MEPE_03357</name>
</gene>
<feature type="compositionally biased region" description="Polar residues" evidence="1">
    <location>
        <begin position="93"/>
        <end position="106"/>
    </location>
</feature>
<dbReference type="SMART" id="SM00248">
    <property type="entry name" value="ANK"/>
    <property type="match status" value="2"/>
</dbReference>